<keyword evidence="5" id="KW-1185">Reference proteome</keyword>
<evidence type="ECO:0000259" key="3">
    <source>
        <dbReference type="Pfam" id="PF13649"/>
    </source>
</evidence>
<dbReference type="PANTHER" id="PTHR43861:SF1">
    <property type="entry name" value="TRANS-ACONITATE 2-METHYLTRANSFERASE"/>
    <property type="match status" value="1"/>
</dbReference>
<keyword evidence="2 4" id="KW-0808">Transferase</keyword>
<dbReference type="OrthoDB" id="8915at2157"/>
<dbReference type="SUPFAM" id="SSF53335">
    <property type="entry name" value="S-adenosyl-L-methionine-dependent methyltransferases"/>
    <property type="match status" value="1"/>
</dbReference>
<dbReference type="CDD" id="cd02440">
    <property type="entry name" value="AdoMet_MTases"/>
    <property type="match status" value="1"/>
</dbReference>
<dbReference type="RefSeq" id="WP_089764560.1">
    <property type="nucleotide sequence ID" value="NZ_FNPB01000001.1"/>
</dbReference>
<dbReference type="Proteomes" id="UP000199170">
    <property type="component" value="Unassembled WGS sequence"/>
</dbReference>
<evidence type="ECO:0000313" key="4">
    <source>
        <dbReference type="EMBL" id="SDX62126.1"/>
    </source>
</evidence>
<name>A0A1H3D702_9EURY</name>
<dbReference type="Gene3D" id="2.20.25.110">
    <property type="entry name" value="S-adenosyl-L-methionine-dependent methyltransferases"/>
    <property type="match status" value="1"/>
</dbReference>
<organism evidence="4 5">
    <name type="scientific">Halobellus clavatus</name>
    <dbReference type="NCBI Taxonomy" id="660517"/>
    <lineage>
        <taxon>Archaea</taxon>
        <taxon>Methanobacteriati</taxon>
        <taxon>Methanobacteriota</taxon>
        <taxon>Stenosarchaea group</taxon>
        <taxon>Halobacteria</taxon>
        <taxon>Halobacteriales</taxon>
        <taxon>Haloferacaceae</taxon>
        <taxon>Halobellus</taxon>
    </lineage>
</organism>
<dbReference type="AlphaFoldDB" id="A0A1H3D702"/>
<evidence type="ECO:0000256" key="2">
    <source>
        <dbReference type="ARBA" id="ARBA00022679"/>
    </source>
</evidence>
<feature type="domain" description="Methyltransferase" evidence="3">
    <location>
        <begin position="62"/>
        <end position="156"/>
    </location>
</feature>
<dbReference type="GO" id="GO:0032259">
    <property type="term" value="P:methylation"/>
    <property type="evidence" value="ECO:0007669"/>
    <property type="project" value="UniProtKB-KW"/>
</dbReference>
<dbReference type="InterPro" id="IPR029063">
    <property type="entry name" value="SAM-dependent_MTases_sf"/>
</dbReference>
<keyword evidence="1 4" id="KW-0489">Methyltransferase</keyword>
<dbReference type="PANTHER" id="PTHR43861">
    <property type="entry name" value="TRANS-ACONITATE 2-METHYLTRANSFERASE-RELATED"/>
    <property type="match status" value="1"/>
</dbReference>
<gene>
    <name evidence="4" type="ORF">SAMN04487946_101399</name>
</gene>
<dbReference type="EMBL" id="FNPB01000001">
    <property type="protein sequence ID" value="SDX62126.1"/>
    <property type="molecule type" value="Genomic_DNA"/>
</dbReference>
<proteinExistence type="predicted"/>
<dbReference type="STRING" id="660517.SAMN04487946_101399"/>
<evidence type="ECO:0000313" key="5">
    <source>
        <dbReference type="Proteomes" id="UP000199170"/>
    </source>
</evidence>
<dbReference type="GO" id="GO:0008168">
    <property type="term" value="F:methyltransferase activity"/>
    <property type="evidence" value="ECO:0007669"/>
    <property type="project" value="UniProtKB-KW"/>
</dbReference>
<protein>
    <submittedName>
        <fullName evidence="4">Methyltransferase domain-containing protein</fullName>
    </submittedName>
</protein>
<dbReference type="Pfam" id="PF13649">
    <property type="entry name" value="Methyltransf_25"/>
    <property type="match status" value="1"/>
</dbReference>
<sequence length="262" mass="29591">MTADDETPAFDFERTFDPDNYLPLYEDGVYELTASAAGTLSNSRADAEHIAELLDLSGDDRILDLACGHGRVANILDEAGYDVHGLDASRGLLDVAREEATTPEGPAYVQGDMRRLPYEADRFDAVYNIFNSFGYFSDEENEQVLSEIARAVKDDGRVLMEIVDRDFVVRNLSGSRVYADEDLVVADELTFEPETGRQITDRFLWRDGERVDFQYFLRLYNVTEISAVLERNGLQIAHLYGDLRGSEYDLDTRSICLIARPE</sequence>
<dbReference type="InterPro" id="IPR041698">
    <property type="entry name" value="Methyltransf_25"/>
</dbReference>
<evidence type="ECO:0000256" key="1">
    <source>
        <dbReference type="ARBA" id="ARBA00022603"/>
    </source>
</evidence>
<reference evidence="5" key="1">
    <citation type="submission" date="2016-10" db="EMBL/GenBank/DDBJ databases">
        <authorList>
            <person name="Varghese N."/>
            <person name="Submissions S."/>
        </authorList>
    </citation>
    <scope>NUCLEOTIDE SEQUENCE [LARGE SCALE GENOMIC DNA]</scope>
    <source>
        <strain evidence="5">CGMCC 1.10118</strain>
    </source>
</reference>
<dbReference type="Gene3D" id="3.40.50.150">
    <property type="entry name" value="Vaccinia Virus protein VP39"/>
    <property type="match status" value="1"/>
</dbReference>
<accession>A0A1H3D702</accession>